<accession>A0A822ZLK7</accession>
<gene>
    <name evidence="1" type="ORF">HUJ06_003580</name>
</gene>
<proteinExistence type="predicted"/>
<dbReference type="EMBL" id="DUZY01000007">
    <property type="protein sequence ID" value="DAD45350.1"/>
    <property type="molecule type" value="Genomic_DNA"/>
</dbReference>
<reference evidence="1 2" key="1">
    <citation type="journal article" date="2020" name="Mol. Biol. Evol.">
        <title>Distinct Expression and Methylation Patterns for Genes with Different Fates following a Single Whole-Genome Duplication in Flowering Plants.</title>
        <authorList>
            <person name="Shi T."/>
            <person name="Rahmani R.S."/>
            <person name="Gugger P.F."/>
            <person name="Wang M."/>
            <person name="Li H."/>
            <person name="Zhang Y."/>
            <person name="Li Z."/>
            <person name="Wang Q."/>
            <person name="Van de Peer Y."/>
            <person name="Marchal K."/>
            <person name="Chen J."/>
        </authorList>
    </citation>
    <scope>NUCLEOTIDE SEQUENCE [LARGE SCALE GENOMIC DNA]</scope>
    <source>
        <tissue evidence="1">Leaf</tissue>
    </source>
</reference>
<protein>
    <submittedName>
        <fullName evidence="1">Uncharacterized protein</fullName>
    </submittedName>
</protein>
<evidence type="ECO:0000313" key="1">
    <source>
        <dbReference type="EMBL" id="DAD45350.1"/>
    </source>
</evidence>
<dbReference type="AlphaFoldDB" id="A0A822ZLK7"/>
<organism evidence="1 2">
    <name type="scientific">Nelumbo nucifera</name>
    <name type="common">Sacred lotus</name>
    <dbReference type="NCBI Taxonomy" id="4432"/>
    <lineage>
        <taxon>Eukaryota</taxon>
        <taxon>Viridiplantae</taxon>
        <taxon>Streptophyta</taxon>
        <taxon>Embryophyta</taxon>
        <taxon>Tracheophyta</taxon>
        <taxon>Spermatophyta</taxon>
        <taxon>Magnoliopsida</taxon>
        <taxon>Proteales</taxon>
        <taxon>Nelumbonaceae</taxon>
        <taxon>Nelumbo</taxon>
    </lineage>
</organism>
<name>A0A822ZLK7_NELNU</name>
<dbReference type="Proteomes" id="UP000607653">
    <property type="component" value="Unassembled WGS sequence"/>
</dbReference>
<sequence length="64" mass="7549">MTFREHQFTSIAILEVEICTLMSKNVVRSQYQRELEIRSPTPLLTLDKLTLPYFTQVVFNAKMK</sequence>
<evidence type="ECO:0000313" key="2">
    <source>
        <dbReference type="Proteomes" id="UP000607653"/>
    </source>
</evidence>
<comment type="caution">
    <text evidence="1">The sequence shown here is derived from an EMBL/GenBank/DDBJ whole genome shotgun (WGS) entry which is preliminary data.</text>
</comment>
<keyword evidence="2" id="KW-1185">Reference proteome</keyword>